<feature type="region of interest" description="Disordered" evidence="1">
    <location>
        <begin position="93"/>
        <end position="115"/>
    </location>
</feature>
<comment type="caution">
    <text evidence="2">The sequence shown here is derived from an EMBL/GenBank/DDBJ whole genome shotgun (WGS) entry which is preliminary data.</text>
</comment>
<proteinExistence type="predicted"/>
<dbReference type="Proteomes" id="UP000759537">
    <property type="component" value="Unassembled WGS sequence"/>
</dbReference>
<evidence type="ECO:0000313" key="2">
    <source>
        <dbReference type="EMBL" id="KAF8472232.1"/>
    </source>
</evidence>
<dbReference type="EMBL" id="WHVB01000021">
    <property type="protein sequence ID" value="KAF8472232.1"/>
    <property type="molecule type" value="Genomic_DNA"/>
</dbReference>
<organism evidence="2 3">
    <name type="scientific">Russula ochroleuca</name>
    <dbReference type="NCBI Taxonomy" id="152965"/>
    <lineage>
        <taxon>Eukaryota</taxon>
        <taxon>Fungi</taxon>
        <taxon>Dikarya</taxon>
        <taxon>Basidiomycota</taxon>
        <taxon>Agaricomycotina</taxon>
        <taxon>Agaricomycetes</taxon>
        <taxon>Russulales</taxon>
        <taxon>Russulaceae</taxon>
        <taxon>Russula</taxon>
    </lineage>
</organism>
<protein>
    <submittedName>
        <fullName evidence="2">Uncharacterized protein</fullName>
    </submittedName>
</protein>
<sequence>MLLVMVVVLGPGVMDQLRLSTLSAFGCRARRDPVVNGSTIVCVKEIVIRVLLPFSVLTYTSSSLMPEHVLVFQHILFLLSPSGSNIYSRLSSTSDQAQGVMNEGRAQTSATLSRS</sequence>
<keyword evidence="3" id="KW-1185">Reference proteome</keyword>
<reference evidence="2" key="2">
    <citation type="journal article" date="2020" name="Nat. Commun.">
        <title>Large-scale genome sequencing of mycorrhizal fungi provides insights into the early evolution of symbiotic traits.</title>
        <authorList>
            <person name="Miyauchi S."/>
            <person name="Kiss E."/>
            <person name="Kuo A."/>
            <person name="Drula E."/>
            <person name="Kohler A."/>
            <person name="Sanchez-Garcia M."/>
            <person name="Morin E."/>
            <person name="Andreopoulos B."/>
            <person name="Barry K.W."/>
            <person name="Bonito G."/>
            <person name="Buee M."/>
            <person name="Carver A."/>
            <person name="Chen C."/>
            <person name="Cichocki N."/>
            <person name="Clum A."/>
            <person name="Culley D."/>
            <person name="Crous P.W."/>
            <person name="Fauchery L."/>
            <person name="Girlanda M."/>
            <person name="Hayes R.D."/>
            <person name="Keri Z."/>
            <person name="LaButti K."/>
            <person name="Lipzen A."/>
            <person name="Lombard V."/>
            <person name="Magnuson J."/>
            <person name="Maillard F."/>
            <person name="Murat C."/>
            <person name="Nolan M."/>
            <person name="Ohm R.A."/>
            <person name="Pangilinan J."/>
            <person name="Pereira M.F."/>
            <person name="Perotto S."/>
            <person name="Peter M."/>
            <person name="Pfister S."/>
            <person name="Riley R."/>
            <person name="Sitrit Y."/>
            <person name="Stielow J.B."/>
            <person name="Szollosi G."/>
            <person name="Zifcakova L."/>
            <person name="Stursova M."/>
            <person name="Spatafora J.W."/>
            <person name="Tedersoo L."/>
            <person name="Vaario L.M."/>
            <person name="Yamada A."/>
            <person name="Yan M."/>
            <person name="Wang P."/>
            <person name="Xu J."/>
            <person name="Bruns T."/>
            <person name="Baldrian P."/>
            <person name="Vilgalys R."/>
            <person name="Dunand C."/>
            <person name="Henrissat B."/>
            <person name="Grigoriev I.V."/>
            <person name="Hibbett D."/>
            <person name="Nagy L.G."/>
            <person name="Martin F.M."/>
        </authorList>
    </citation>
    <scope>NUCLEOTIDE SEQUENCE</scope>
    <source>
        <strain evidence="2">Prilba</strain>
    </source>
</reference>
<name>A0A9P5JZL7_9AGAM</name>
<reference evidence="2" key="1">
    <citation type="submission" date="2019-10" db="EMBL/GenBank/DDBJ databases">
        <authorList>
            <consortium name="DOE Joint Genome Institute"/>
            <person name="Kuo A."/>
            <person name="Miyauchi S."/>
            <person name="Kiss E."/>
            <person name="Drula E."/>
            <person name="Kohler A."/>
            <person name="Sanchez-Garcia M."/>
            <person name="Andreopoulos B."/>
            <person name="Barry K.W."/>
            <person name="Bonito G."/>
            <person name="Buee M."/>
            <person name="Carver A."/>
            <person name="Chen C."/>
            <person name="Cichocki N."/>
            <person name="Clum A."/>
            <person name="Culley D."/>
            <person name="Crous P.W."/>
            <person name="Fauchery L."/>
            <person name="Girlanda M."/>
            <person name="Hayes R."/>
            <person name="Keri Z."/>
            <person name="LaButti K."/>
            <person name="Lipzen A."/>
            <person name="Lombard V."/>
            <person name="Magnuson J."/>
            <person name="Maillard F."/>
            <person name="Morin E."/>
            <person name="Murat C."/>
            <person name="Nolan M."/>
            <person name="Ohm R."/>
            <person name="Pangilinan J."/>
            <person name="Pereira M."/>
            <person name="Perotto S."/>
            <person name="Peter M."/>
            <person name="Riley R."/>
            <person name="Sitrit Y."/>
            <person name="Stielow B."/>
            <person name="Szollosi G."/>
            <person name="Zifcakova L."/>
            <person name="Stursova M."/>
            <person name="Spatafora J.W."/>
            <person name="Tedersoo L."/>
            <person name="Vaario L.-M."/>
            <person name="Yamada A."/>
            <person name="Yan M."/>
            <person name="Wang P."/>
            <person name="Xu J."/>
            <person name="Bruns T."/>
            <person name="Baldrian P."/>
            <person name="Vilgalys R."/>
            <person name="Henrissat B."/>
            <person name="Grigoriev I.V."/>
            <person name="Hibbett D."/>
            <person name="Nagy L.G."/>
            <person name="Martin F.M."/>
        </authorList>
    </citation>
    <scope>NUCLEOTIDE SEQUENCE</scope>
    <source>
        <strain evidence="2">Prilba</strain>
    </source>
</reference>
<evidence type="ECO:0000313" key="3">
    <source>
        <dbReference type="Proteomes" id="UP000759537"/>
    </source>
</evidence>
<accession>A0A9P5JZL7</accession>
<dbReference type="AlphaFoldDB" id="A0A9P5JZL7"/>
<evidence type="ECO:0000256" key="1">
    <source>
        <dbReference type="SAM" id="MobiDB-lite"/>
    </source>
</evidence>
<gene>
    <name evidence="2" type="ORF">DFH94DRAFT_192684</name>
</gene>